<sequence>MVWGVQAGPPDGVGWGMNGAANREPSLLYTYTLLPVGNCLAGLPFSYTDFLYTVASERRAAVKMVLAVAGSGPKKEAIVEEAPEFEKVSWYKDPGLRKLYFYAFVLCIASATTGYDGSFLNAVQVFPQWQNYFGHPEGSELGLLVALYQIGSVVSIPLAPIFCDNFGRKVPIIIGCVIMIAGAIIQATASTIGAFMGGRVLMGFGNSLAQIASPMLLTEIAHPQHRGRLTAVYNTLWNAGAIIVSVLSLGTNYIDSTWAWRIPALGQGLPSVIQIIFIWWVPESPRYLMAKDKHEKALDILARYHGNGNPNHPTVQFEYREIKETIKLEMEAQSNSSYLDFFKTKGNRYRLMVLFSLGLFSQWSGNAIISNYSNKLYEQAGIMGSEQNFKPALLLSPSSSPSPWPRSSTDSADDPYS</sequence>
<dbReference type="EMBL" id="JAPUUL010002364">
    <property type="protein sequence ID" value="KAJ8125436.1"/>
    <property type="molecule type" value="Genomic_DNA"/>
</dbReference>
<gene>
    <name evidence="1" type="ORF">O1611_g8202</name>
</gene>
<proteinExistence type="predicted"/>
<dbReference type="Proteomes" id="UP001153332">
    <property type="component" value="Unassembled WGS sequence"/>
</dbReference>
<reference evidence="1" key="1">
    <citation type="submission" date="2022-12" db="EMBL/GenBank/DDBJ databases">
        <title>Genome Sequence of Lasiodiplodia mahajangana.</title>
        <authorList>
            <person name="Buettner E."/>
        </authorList>
    </citation>
    <scope>NUCLEOTIDE SEQUENCE</scope>
    <source>
        <strain evidence="1">VT137</strain>
    </source>
</reference>
<name>A0ACC2JD37_9PEZI</name>
<accession>A0ACC2JD37</accession>
<keyword evidence="2" id="KW-1185">Reference proteome</keyword>
<comment type="caution">
    <text evidence="1">The sequence shown here is derived from an EMBL/GenBank/DDBJ whole genome shotgun (WGS) entry which is preliminary data.</text>
</comment>
<protein>
    <submittedName>
        <fullName evidence="1">Uncharacterized protein</fullName>
    </submittedName>
</protein>
<evidence type="ECO:0000313" key="1">
    <source>
        <dbReference type="EMBL" id="KAJ8125436.1"/>
    </source>
</evidence>
<organism evidence="1 2">
    <name type="scientific">Lasiodiplodia mahajangana</name>
    <dbReference type="NCBI Taxonomy" id="1108764"/>
    <lineage>
        <taxon>Eukaryota</taxon>
        <taxon>Fungi</taxon>
        <taxon>Dikarya</taxon>
        <taxon>Ascomycota</taxon>
        <taxon>Pezizomycotina</taxon>
        <taxon>Dothideomycetes</taxon>
        <taxon>Dothideomycetes incertae sedis</taxon>
        <taxon>Botryosphaeriales</taxon>
        <taxon>Botryosphaeriaceae</taxon>
        <taxon>Lasiodiplodia</taxon>
    </lineage>
</organism>
<evidence type="ECO:0000313" key="2">
    <source>
        <dbReference type="Proteomes" id="UP001153332"/>
    </source>
</evidence>